<comment type="subcellular location">
    <subcellularLocation>
        <location evidence="1">Cell projection</location>
        <location evidence="1">Cilium</location>
    </subcellularLocation>
    <subcellularLocation>
        <location evidence="2">Cytoplasm</location>
        <location evidence="2">Cytoskeleton</location>
    </subcellularLocation>
</comment>
<evidence type="ECO:0000313" key="7">
    <source>
        <dbReference type="EMBL" id="KAK0166871.1"/>
    </source>
</evidence>
<organism evidence="7 8">
    <name type="scientific">Microctonus hyperodae</name>
    <name type="common">Parasitoid wasp</name>
    <dbReference type="NCBI Taxonomy" id="165561"/>
    <lineage>
        <taxon>Eukaryota</taxon>
        <taxon>Metazoa</taxon>
        <taxon>Ecdysozoa</taxon>
        <taxon>Arthropoda</taxon>
        <taxon>Hexapoda</taxon>
        <taxon>Insecta</taxon>
        <taxon>Pterygota</taxon>
        <taxon>Neoptera</taxon>
        <taxon>Endopterygota</taxon>
        <taxon>Hymenoptera</taxon>
        <taxon>Apocrita</taxon>
        <taxon>Ichneumonoidea</taxon>
        <taxon>Braconidae</taxon>
        <taxon>Euphorinae</taxon>
        <taxon>Microctonus</taxon>
    </lineage>
</organism>
<evidence type="ECO:0000256" key="1">
    <source>
        <dbReference type="ARBA" id="ARBA00004138"/>
    </source>
</evidence>
<sequence length="139" mass="16518">MATILDPIKMKFYTEKFNKENQNIKLVEEFVPSVKTKLITGKFYSKYETLESFGSISPQFMKIIDRHERMVPNEIYSYKPPSTNMLYGWFAEPLIPRSTDPRLYFPLNHSRIVKTEMRIRDIDKGIFRVKFHGIPFKTT</sequence>
<comment type="caution">
    <text evidence="7">The sequence shown here is derived from an EMBL/GenBank/DDBJ whole genome shotgun (WGS) entry which is preliminary data.</text>
</comment>
<evidence type="ECO:0000313" key="8">
    <source>
        <dbReference type="Proteomes" id="UP001168972"/>
    </source>
</evidence>
<evidence type="ECO:0000256" key="3">
    <source>
        <dbReference type="ARBA" id="ARBA00022490"/>
    </source>
</evidence>
<protein>
    <submittedName>
        <fullName evidence="7">Uncharacterized protein</fullName>
    </submittedName>
</protein>
<dbReference type="GO" id="GO:0005856">
    <property type="term" value="C:cytoskeleton"/>
    <property type="evidence" value="ECO:0007669"/>
    <property type="project" value="UniProtKB-SubCell"/>
</dbReference>
<evidence type="ECO:0000256" key="5">
    <source>
        <dbReference type="ARBA" id="ARBA00023273"/>
    </source>
</evidence>
<dbReference type="Pfam" id="PF14886">
    <property type="entry name" value="FAM183"/>
    <property type="match status" value="1"/>
</dbReference>
<keyword evidence="3" id="KW-0963">Cytoplasm</keyword>
<reference evidence="7" key="2">
    <citation type="submission" date="2023-03" db="EMBL/GenBank/DDBJ databases">
        <authorList>
            <person name="Inwood S.N."/>
            <person name="Skelly J.G."/>
            <person name="Guhlin J."/>
            <person name="Harrop T.W.R."/>
            <person name="Goldson S.G."/>
            <person name="Dearden P.K."/>
        </authorList>
    </citation>
    <scope>NUCLEOTIDE SEQUENCE</scope>
    <source>
        <strain evidence="7">Lincoln</strain>
        <tissue evidence="7">Whole body</tissue>
    </source>
</reference>
<reference evidence="7" key="1">
    <citation type="journal article" date="2023" name="bioRxiv">
        <title>Scaffold-level genome assemblies of two parasitoid biocontrol wasps reveal the parthenogenesis mechanism and an associated novel virus.</title>
        <authorList>
            <person name="Inwood S."/>
            <person name="Skelly J."/>
            <person name="Guhlin J."/>
            <person name="Harrop T."/>
            <person name="Goldson S."/>
            <person name="Dearden P."/>
        </authorList>
    </citation>
    <scope>NUCLEOTIDE SEQUENCE</scope>
    <source>
        <strain evidence="7">Lincoln</strain>
        <tissue evidence="7">Whole body</tissue>
    </source>
</reference>
<name>A0AA39KMK6_MICHY</name>
<evidence type="ECO:0000256" key="2">
    <source>
        <dbReference type="ARBA" id="ARBA00004245"/>
    </source>
</evidence>
<comment type="similarity">
    <text evidence="6">Belongs to the CFAP144 family.</text>
</comment>
<evidence type="ECO:0000256" key="6">
    <source>
        <dbReference type="ARBA" id="ARBA00034777"/>
    </source>
</evidence>
<keyword evidence="8" id="KW-1185">Reference proteome</keyword>
<proteinExistence type="inferred from homology"/>
<gene>
    <name evidence="7" type="ORF">PV327_004345</name>
</gene>
<accession>A0AA39KMK6</accession>
<keyword evidence="4" id="KW-0206">Cytoskeleton</keyword>
<dbReference type="EMBL" id="JAQQBR010001832">
    <property type="protein sequence ID" value="KAK0166871.1"/>
    <property type="molecule type" value="Genomic_DNA"/>
</dbReference>
<dbReference type="InterPro" id="IPR029214">
    <property type="entry name" value="CFAP144"/>
</dbReference>
<evidence type="ECO:0000256" key="4">
    <source>
        <dbReference type="ARBA" id="ARBA00023212"/>
    </source>
</evidence>
<dbReference type="AlphaFoldDB" id="A0AA39KMK6"/>
<dbReference type="Proteomes" id="UP001168972">
    <property type="component" value="Unassembled WGS sequence"/>
</dbReference>
<dbReference type="GO" id="GO:0005929">
    <property type="term" value="C:cilium"/>
    <property type="evidence" value="ECO:0007669"/>
    <property type="project" value="UniProtKB-SubCell"/>
</dbReference>
<keyword evidence="5" id="KW-0966">Cell projection</keyword>